<dbReference type="PANTHER" id="PTHR46580">
    <property type="entry name" value="SENSOR KINASE-RELATED"/>
    <property type="match status" value="1"/>
</dbReference>
<keyword evidence="1" id="KW-0732">Signal</keyword>
<dbReference type="PANTHER" id="PTHR46580:SF4">
    <property type="entry name" value="ATP_GTP-BINDING PROTEIN"/>
    <property type="match status" value="1"/>
</dbReference>
<protein>
    <submittedName>
        <fullName evidence="2">Uncharacterized protein</fullName>
    </submittedName>
</protein>
<dbReference type="SUPFAM" id="SSF69318">
    <property type="entry name" value="Integrin alpha N-terminal domain"/>
    <property type="match status" value="1"/>
</dbReference>
<proteinExistence type="predicted"/>
<sequence>MNEGLAVLVPNYPYFRLAAQVTYKFRKTIHDLIIIVPVRRILYQTIDICRWFNNRLDILITNNGTNNIGLFFGYDPGAFQKSIQYSTDFRPLSIALADLNNDNYLDFVTANYGPNTIGIFYGLSNGTFNKQIIYSTGLSSGPNAVNSDDLDNDNYIDIVVANSILNNIGIFFNHGNGTFNKQITFSTGFYSRPYSLVVNDLNNDGILGIITANRHSDTIDILIGFGDRSFANVLTYKTGSYYTPYSINIGNFNNHNQSDIVVANRDVNKISIFLGFGNGTFANLTTYLTGSIPCSTPIDYLNNDQYLDIVISNSNSNNISIVFGYSDGTFTKQITCSTGINSNPYCSYK</sequence>
<dbReference type="InterPro" id="IPR028994">
    <property type="entry name" value="Integrin_alpha_N"/>
</dbReference>
<evidence type="ECO:0000313" key="2">
    <source>
        <dbReference type="EMBL" id="CAF1654606.1"/>
    </source>
</evidence>
<dbReference type="InterPro" id="IPR013517">
    <property type="entry name" value="FG-GAP"/>
</dbReference>
<dbReference type="Proteomes" id="UP000663828">
    <property type="component" value="Unassembled WGS sequence"/>
</dbReference>
<name>A0A816F156_ADIRI</name>
<reference evidence="2" key="1">
    <citation type="submission" date="2021-02" db="EMBL/GenBank/DDBJ databases">
        <authorList>
            <person name="Nowell W R."/>
        </authorList>
    </citation>
    <scope>NUCLEOTIDE SEQUENCE</scope>
</reference>
<accession>A0A816F156</accession>
<dbReference type="Pfam" id="PF13517">
    <property type="entry name" value="FG-GAP_3"/>
    <property type="match status" value="2"/>
</dbReference>
<keyword evidence="3" id="KW-1185">Reference proteome</keyword>
<dbReference type="AlphaFoldDB" id="A0A816F156"/>
<dbReference type="Gene3D" id="2.30.30.100">
    <property type="match status" value="2"/>
</dbReference>
<gene>
    <name evidence="2" type="ORF">XAT740_LOCUS55667</name>
</gene>
<comment type="caution">
    <text evidence="2">The sequence shown here is derived from an EMBL/GenBank/DDBJ whole genome shotgun (WGS) entry which is preliminary data.</text>
</comment>
<evidence type="ECO:0000256" key="1">
    <source>
        <dbReference type="ARBA" id="ARBA00022729"/>
    </source>
</evidence>
<evidence type="ECO:0000313" key="3">
    <source>
        <dbReference type="Proteomes" id="UP000663828"/>
    </source>
</evidence>
<organism evidence="2 3">
    <name type="scientific">Adineta ricciae</name>
    <name type="common">Rotifer</name>
    <dbReference type="NCBI Taxonomy" id="249248"/>
    <lineage>
        <taxon>Eukaryota</taxon>
        <taxon>Metazoa</taxon>
        <taxon>Spiralia</taxon>
        <taxon>Gnathifera</taxon>
        <taxon>Rotifera</taxon>
        <taxon>Eurotatoria</taxon>
        <taxon>Bdelloidea</taxon>
        <taxon>Adinetida</taxon>
        <taxon>Adinetidae</taxon>
        <taxon>Adineta</taxon>
    </lineage>
</organism>
<dbReference type="EMBL" id="CAJNOR010010530">
    <property type="protein sequence ID" value="CAF1654606.1"/>
    <property type="molecule type" value="Genomic_DNA"/>
</dbReference>